<reference evidence="8 9" key="1">
    <citation type="submission" date="2024-04" db="EMBL/GenBank/DDBJ databases">
        <title>Tritrichomonas musculus Genome.</title>
        <authorList>
            <person name="Alves-Ferreira E."/>
            <person name="Grigg M."/>
            <person name="Lorenzi H."/>
            <person name="Galac M."/>
        </authorList>
    </citation>
    <scope>NUCLEOTIDE SEQUENCE [LARGE SCALE GENOMIC DNA]</scope>
    <source>
        <strain evidence="8 9">EAF2021</strain>
    </source>
</reference>
<organism evidence="8 9">
    <name type="scientific">Tritrichomonas musculus</name>
    <dbReference type="NCBI Taxonomy" id="1915356"/>
    <lineage>
        <taxon>Eukaryota</taxon>
        <taxon>Metamonada</taxon>
        <taxon>Parabasalia</taxon>
        <taxon>Tritrichomonadida</taxon>
        <taxon>Tritrichomonadidae</taxon>
        <taxon>Tritrichomonas</taxon>
    </lineage>
</organism>
<dbReference type="Gene3D" id="3.30.2410.10">
    <property type="entry name" value="Hect, E3 ligase catalytic domain"/>
    <property type="match status" value="1"/>
</dbReference>
<dbReference type="PROSITE" id="PS50237">
    <property type="entry name" value="HECT"/>
    <property type="match status" value="1"/>
</dbReference>
<dbReference type="Gene3D" id="3.90.1750.10">
    <property type="entry name" value="Hect, E3 ligase catalytic domains"/>
    <property type="match status" value="1"/>
</dbReference>
<comment type="pathway">
    <text evidence="2">Protein modification; protein ubiquitination.</text>
</comment>
<name>A0ABR2KQK2_9EUKA</name>
<dbReference type="InterPro" id="IPR000569">
    <property type="entry name" value="HECT_dom"/>
</dbReference>
<comment type="catalytic activity">
    <reaction evidence="1">
        <text>S-ubiquitinyl-[E2 ubiquitin-conjugating enzyme]-L-cysteine + [acceptor protein]-L-lysine = [E2 ubiquitin-conjugating enzyme]-L-cysteine + N(6)-ubiquitinyl-[acceptor protein]-L-lysine.</text>
        <dbReference type="EC" id="2.3.2.26"/>
    </reaction>
</comment>
<dbReference type="Gene3D" id="3.30.2160.10">
    <property type="entry name" value="Hect, E3 ligase catalytic domain"/>
    <property type="match status" value="1"/>
</dbReference>
<dbReference type="InterPro" id="IPR050409">
    <property type="entry name" value="E3_ubiq-protein_ligase"/>
</dbReference>
<evidence type="ECO:0000256" key="3">
    <source>
        <dbReference type="ARBA" id="ARBA00012485"/>
    </source>
</evidence>
<dbReference type="PANTHER" id="PTHR11254:SF440">
    <property type="entry name" value="E3 UBIQUITIN-PROTEIN LIGASE NEDD-4"/>
    <property type="match status" value="1"/>
</dbReference>
<proteinExistence type="predicted"/>
<evidence type="ECO:0000259" key="7">
    <source>
        <dbReference type="PROSITE" id="PS50237"/>
    </source>
</evidence>
<dbReference type="Proteomes" id="UP001470230">
    <property type="component" value="Unassembled WGS sequence"/>
</dbReference>
<accession>A0ABR2KQK2</accession>
<keyword evidence="4" id="KW-0808">Transferase</keyword>
<evidence type="ECO:0000256" key="2">
    <source>
        <dbReference type="ARBA" id="ARBA00004906"/>
    </source>
</evidence>
<keyword evidence="9" id="KW-1185">Reference proteome</keyword>
<dbReference type="SMART" id="SM00119">
    <property type="entry name" value="HECTc"/>
    <property type="match status" value="1"/>
</dbReference>
<evidence type="ECO:0000313" key="9">
    <source>
        <dbReference type="Proteomes" id="UP001470230"/>
    </source>
</evidence>
<sequence>MNQSLLLPSSINFEDSNLVDNIRQTYIDLHTEPSEEDVRSFLKEAKTYLDKDLQENVANELFAAILSGFLRFPQQMVPFFEEYLKNSRQNSNYIIITALILSRLTHVEPQVTLFDYQSFVNDALNEILPQIQKKENEELTVFGQTISPEFKIDLILNLLLSSQTKGKLVSKFLPFVSSRDIVKTNPSLVLLFDDISKTGLIEIKPQTDESTQELIEFITKQDIHLIPKMNEASLSFIEFCATFITSHRTEYLEKLTKEMVLPFIAVIFVYIKKNQFDIKFTEVKIRDLLWEGVRYLETVDSQILKASIDLIISNYTYFDKYSFTSFNEILQMLGILVQQLVKGTYKGDPMILLFATFDLSNNSYFQWDVKFFFQKYGNDIFTYIFKNIYDINRYDRYKDRIPFQMQSLDLDMIDSVHVTFQIIKMPPDDMLQALFFIRHFCTKRLNDECLQKIAEREVPIIHDRIKQKKWDELLFMVQFMKKYGFIEKIKDVNKSDLPESISDLIFGFIPNEKSDIDDLLKHILSHPNPEKDDQLFKVLFDKMICDQDILHSYLGYAVAKYSNFNYPIKKFLTMFLNEFKQYPTVFMEVVNSQFYYNERSKSLIRKPDYDLSSLPISEYGLSIISKLYKAVENKTNCFQAFLCLKNIASSFPFLFINNPQQVFDVVLPYLENISLIFNKHLNNERIELFKTSFSALSFLLSTFHATIILDKFIQWFFVNSDKFTNAQVFCFIMVLRATFSVHLSIENCPVWIIKYKVFDVIGKLLQRDIPKTSFGFDFKENIYLFLVDVYNQFLNYSKYEVLQKNEFVNIENPLTYAFQHSFTTFPWQFKHMSIFFFHRFAILDDFMNNSQNESHFWLSYDSAKHRHESPKADQINDFISKLNESHNLIRAYKLPSIPKKMTVKMVRHIVMKSALIYMNVLLREEIPLVQETFDMTAKVINEIVQIGQENDPDDIDMNDFDSDELLKDLYEQPTLLSSLIQQVTLQVFDYTKSSSINDVFHAIANSEKGLILIFNLTSQKLTDIYNKRLITDSDSSSNAMYRLICDLTKISKVNGFREHFFKMCGNNLLEIVLSPDFRSNKVVMLEASKFFYSINCKLPIRITHFIGFLLILENQEGIMQAFKLCSKLNEKQLEFVRPLVVEFFDKEMNKEKVTPELIQYLDLFPSISIERRMKLRPLLKKQLETLSKMPNKDEQTINLISRLFNSLAPRPGVPLKLPPNFKMNLSPTSSDSSVVPDHIMKTLPPFWSLYDRYHEMIDEIISKDPLRLKQFDFLLDYPELVSFEVRSEFFRKASKSEINMFRRPTLHVDRRNILETSFNEFQKLSTSEIKHGFNIEFEGEKVTDEEVTKKDWFNSLSKEIFDPQNGLFTVTKPHKCLIPNSLSNHLSYFNFVGQFIALALIDGATLNNAHFASSIIKVILDREPDIEDLQEVDDELYKSLKWILENDVESKGMTFQVDVEESGIIKTILLKDHGSDIKVTNDNKNEFVHLRSKYTLEASIRKQMKELIDGFDSFVPNRELMLFTPFEFEMLLCGIPHIDVNDFRRNVTYCSPYKSDTDVVKFFFNAISKWESSKLSELLIFMTGTSRVPQNGFNEYDQISSEPLKIVPGGSKSNLPQRRVDINALFLPEYENEDELNDKLLEAISNSSPFDSD</sequence>
<dbReference type="EMBL" id="JAPFFF010000004">
    <property type="protein sequence ID" value="KAK8892697.1"/>
    <property type="molecule type" value="Genomic_DNA"/>
</dbReference>
<evidence type="ECO:0000256" key="5">
    <source>
        <dbReference type="ARBA" id="ARBA00022786"/>
    </source>
</evidence>
<feature type="domain" description="HECT" evidence="7">
    <location>
        <begin position="1325"/>
        <end position="1653"/>
    </location>
</feature>
<gene>
    <name evidence="8" type="ORF">M9Y10_029937</name>
</gene>
<dbReference type="PANTHER" id="PTHR11254">
    <property type="entry name" value="HECT DOMAIN UBIQUITIN-PROTEIN LIGASE"/>
    <property type="match status" value="1"/>
</dbReference>
<comment type="caution">
    <text evidence="6">Lacks conserved residue(s) required for the propagation of feature annotation.</text>
</comment>
<keyword evidence="5 6" id="KW-0833">Ubl conjugation pathway</keyword>
<evidence type="ECO:0000256" key="6">
    <source>
        <dbReference type="PROSITE-ProRule" id="PRU00104"/>
    </source>
</evidence>
<dbReference type="Pfam" id="PF00632">
    <property type="entry name" value="HECT"/>
    <property type="match status" value="1"/>
</dbReference>
<comment type="caution">
    <text evidence="8">The sequence shown here is derived from an EMBL/GenBank/DDBJ whole genome shotgun (WGS) entry which is preliminary data.</text>
</comment>
<evidence type="ECO:0000313" key="8">
    <source>
        <dbReference type="EMBL" id="KAK8892697.1"/>
    </source>
</evidence>
<dbReference type="InterPro" id="IPR035983">
    <property type="entry name" value="Hect_E3_ubiquitin_ligase"/>
</dbReference>
<protein>
    <recommendedName>
        <fullName evidence="3">HECT-type E3 ubiquitin transferase</fullName>
        <ecNumber evidence="3">2.3.2.26</ecNumber>
    </recommendedName>
</protein>
<dbReference type="EC" id="2.3.2.26" evidence="3"/>
<dbReference type="SUPFAM" id="SSF56204">
    <property type="entry name" value="Hect, E3 ligase catalytic domain"/>
    <property type="match status" value="1"/>
</dbReference>
<evidence type="ECO:0000256" key="4">
    <source>
        <dbReference type="ARBA" id="ARBA00022679"/>
    </source>
</evidence>
<evidence type="ECO:0000256" key="1">
    <source>
        <dbReference type="ARBA" id="ARBA00000885"/>
    </source>
</evidence>